<dbReference type="PANTHER" id="PTHR43179:SF12">
    <property type="entry name" value="GALACTOFURANOSYLTRANSFERASE GLFT2"/>
    <property type="match status" value="1"/>
</dbReference>
<dbReference type="RefSeq" id="WP_334253734.1">
    <property type="nucleotide sequence ID" value="NZ_JBAJJM010000004.1"/>
</dbReference>
<evidence type="ECO:0000256" key="2">
    <source>
        <dbReference type="ARBA" id="ARBA00022676"/>
    </source>
</evidence>
<name>A0ABU7ZCX4_9PAST</name>
<dbReference type="InterPro" id="IPR001173">
    <property type="entry name" value="Glyco_trans_2-like"/>
</dbReference>
<comment type="similarity">
    <text evidence="1">Belongs to the glycosyltransferase 2 family.</text>
</comment>
<dbReference type="CDD" id="cd04185">
    <property type="entry name" value="GT_2_like_b"/>
    <property type="match status" value="1"/>
</dbReference>
<sequence>MNSNPKVCAVVVTYNRKELLLNCLQFLIKQTYPIAHIVVVNNASTDDTINFLEENGWINSEQFTLLTLSCNKGGAGGFYEGLKYAYENNFEYIWLMDDDGYPSENCLENLVNYISEDCYIGPMVLEPISQDKLSFALRIPNSLQIIDSYSSISDKFKQKNFIRDIVLPFNGTLISRQLVKNIGLIKEKYFIWGDDKEYTIRASKSGANILTVIDAIFYHPADSSSSTKMFFGKLRFNYSSSNLKLYCFCRNAIDIFKLHGTIWHIIGFWLKTTWFFMFTKPSVKELIFTWRAMWHGLRDDFSHHIKYL</sequence>
<evidence type="ECO:0000259" key="4">
    <source>
        <dbReference type="Pfam" id="PF00535"/>
    </source>
</evidence>
<keyword evidence="3" id="KW-0808">Transferase</keyword>
<protein>
    <submittedName>
        <fullName evidence="5">Glycosyltransferase family 2 protein</fullName>
    </submittedName>
</protein>
<dbReference type="EMBL" id="JBAJJM010000004">
    <property type="protein sequence ID" value="MEG9475232.1"/>
    <property type="molecule type" value="Genomic_DNA"/>
</dbReference>
<comment type="caution">
    <text evidence="5">The sequence shown here is derived from an EMBL/GenBank/DDBJ whole genome shotgun (WGS) entry which is preliminary data.</text>
</comment>
<gene>
    <name evidence="5" type="ORF">V6W77_02960</name>
</gene>
<evidence type="ECO:0000313" key="5">
    <source>
        <dbReference type="EMBL" id="MEG9475232.1"/>
    </source>
</evidence>
<proteinExistence type="inferred from homology"/>
<dbReference type="Proteomes" id="UP001432017">
    <property type="component" value="Unassembled WGS sequence"/>
</dbReference>
<accession>A0ABU7ZCX4</accession>
<organism evidence="5 6">
    <name type="scientific">Mannheimia indoligenes</name>
    <dbReference type="NCBI Taxonomy" id="3103145"/>
    <lineage>
        <taxon>Bacteria</taxon>
        <taxon>Pseudomonadati</taxon>
        <taxon>Pseudomonadota</taxon>
        <taxon>Gammaproteobacteria</taxon>
        <taxon>Pasteurellales</taxon>
        <taxon>Pasteurellaceae</taxon>
        <taxon>Mannheimia</taxon>
    </lineage>
</organism>
<evidence type="ECO:0000313" key="6">
    <source>
        <dbReference type="Proteomes" id="UP001432017"/>
    </source>
</evidence>
<keyword evidence="6" id="KW-1185">Reference proteome</keyword>
<reference evidence="5" key="1">
    <citation type="submission" date="2023-12" db="EMBL/GenBank/DDBJ databases">
        <title>Mannheima indologenes sp. nov. proposed for Clade V organisms of Mannheimia.</title>
        <authorList>
            <person name="Christensen H."/>
        </authorList>
    </citation>
    <scope>NUCLEOTIDE SEQUENCE</scope>
    <source>
        <strain evidence="5">M14.4</strain>
    </source>
</reference>
<keyword evidence="2" id="KW-0328">Glycosyltransferase</keyword>
<dbReference type="SUPFAM" id="SSF53448">
    <property type="entry name" value="Nucleotide-diphospho-sugar transferases"/>
    <property type="match status" value="1"/>
</dbReference>
<evidence type="ECO:0000256" key="3">
    <source>
        <dbReference type="ARBA" id="ARBA00022679"/>
    </source>
</evidence>
<dbReference type="InterPro" id="IPR029044">
    <property type="entry name" value="Nucleotide-diphossugar_trans"/>
</dbReference>
<dbReference type="Gene3D" id="3.90.550.10">
    <property type="entry name" value="Spore Coat Polysaccharide Biosynthesis Protein SpsA, Chain A"/>
    <property type="match status" value="1"/>
</dbReference>
<evidence type="ECO:0000256" key="1">
    <source>
        <dbReference type="ARBA" id="ARBA00006739"/>
    </source>
</evidence>
<dbReference type="PANTHER" id="PTHR43179">
    <property type="entry name" value="RHAMNOSYLTRANSFERASE WBBL"/>
    <property type="match status" value="1"/>
</dbReference>
<dbReference type="Pfam" id="PF00535">
    <property type="entry name" value="Glycos_transf_2"/>
    <property type="match status" value="1"/>
</dbReference>
<feature type="domain" description="Glycosyltransferase 2-like" evidence="4">
    <location>
        <begin position="9"/>
        <end position="124"/>
    </location>
</feature>